<protein>
    <recommendedName>
        <fullName evidence="1">THO complex subunit 2 N-terminal domain-containing protein</fullName>
    </recommendedName>
</protein>
<dbReference type="InterPro" id="IPR032302">
    <property type="entry name" value="THOC2_N"/>
</dbReference>
<reference evidence="2" key="1">
    <citation type="journal article" date="2023" name="Mol. Biol. Evol.">
        <title>Third-Generation Sequencing Reveals the Adaptive Role of the Epigenome in Three Deep-Sea Polychaetes.</title>
        <authorList>
            <person name="Perez M."/>
            <person name="Aroh O."/>
            <person name="Sun Y."/>
            <person name="Lan Y."/>
            <person name="Juniper S.K."/>
            <person name="Young C.R."/>
            <person name="Angers B."/>
            <person name="Qian P.Y."/>
        </authorList>
    </citation>
    <scope>NUCLEOTIDE SEQUENCE</scope>
    <source>
        <strain evidence="2">P08H-3</strain>
    </source>
</reference>
<name>A0AAD9JGC8_9ANNE</name>
<gene>
    <name evidence="2" type="ORF">LSH36_324g03036</name>
</gene>
<feature type="domain" description="THO complex subunit 2 N-terminal" evidence="1">
    <location>
        <begin position="203"/>
        <end position="293"/>
    </location>
</feature>
<keyword evidence="3" id="KW-1185">Reference proteome</keyword>
<dbReference type="GO" id="GO:0000445">
    <property type="term" value="C:THO complex part of transcription export complex"/>
    <property type="evidence" value="ECO:0007669"/>
    <property type="project" value="TreeGrafter"/>
</dbReference>
<organism evidence="2 3">
    <name type="scientific">Paralvinella palmiformis</name>
    <dbReference type="NCBI Taxonomy" id="53620"/>
    <lineage>
        <taxon>Eukaryota</taxon>
        <taxon>Metazoa</taxon>
        <taxon>Spiralia</taxon>
        <taxon>Lophotrochozoa</taxon>
        <taxon>Annelida</taxon>
        <taxon>Polychaeta</taxon>
        <taxon>Sedentaria</taxon>
        <taxon>Canalipalpata</taxon>
        <taxon>Terebellida</taxon>
        <taxon>Terebelliformia</taxon>
        <taxon>Alvinellidae</taxon>
        <taxon>Paralvinella</taxon>
    </lineage>
</organism>
<evidence type="ECO:0000259" key="1">
    <source>
        <dbReference type="Pfam" id="PF16134"/>
    </source>
</evidence>
<dbReference type="PANTHER" id="PTHR21597">
    <property type="entry name" value="THO2 PROTEIN"/>
    <property type="match status" value="1"/>
</dbReference>
<evidence type="ECO:0000313" key="2">
    <source>
        <dbReference type="EMBL" id="KAK2152637.1"/>
    </source>
</evidence>
<accession>A0AAD9JGC8</accession>
<dbReference type="AlphaFoldDB" id="A0AAD9JGC8"/>
<dbReference type="GO" id="GO:0003729">
    <property type="term" value="F:mRNA binding"/>
    <property type="evidence" value="ECO:0007669"/>
    <property type="project" value="TreeGrafter"/>
</dbReference>
<dbReference type="EMBL" id="JAODUP010000323">
    <property type="protein sequence ID" value="KAK2152637.1"/>
    <property type="molecule type" value="Genomic_DNA"/>
</dbReference>
<dbReference type="PANTHER" id="PTHR21597:SF0">
    <property type="entry name" value="THO COMPLEX SUBUNIT 2"/>
    <property type="match status" value="1"/>
</dbReference>
<comment type="caution">
    <text evidence="2">The sequence shown here is derived from an EMBL/GenBank/DDBJ whole genome shotgun (WGS) entry which is preliminary data.</text>
</comment>
<proteinExistence type="predicted"/>
<sequence length="314" mass="36238">LYVFVSLTDFSSFFQLSPSNSDILDQHKKELLEARQYSRKLNAVILSDKPNDKEGKDEKDNKLEQGTNNQKLGLCEACVKIGDWGHAKQIIDRLPPYFAVSHKPVADAICSLVSYLIEPIYARILKPYFKALRAVNNHNNLIIGCPNEGIIYMIYPESKPVRVTRDLDEKEISTSIEAFHSHLSSIQLDRNYPQKCQTGAEVSDEVFRGFLTLMDEVILPSLSQLPSNCCMAEEVWAYLRHLKYKYRYRLYGQWKNDKFNLHPKLIRTRADVIDKAKYIMKRLAKENVKQMGRQIGKLSHSNPGIVFEFVSQYI</sequence>
<dbReference type="GO" id="GO:0006397">
    <property type="term" value="P:mRNA processing"/>
    <property type="evidence" value="ECO:0007669"/>
    <property type="project" value="InterPro"/>
</dbReference>
<feature type="non-terminal residue" evidence="2">
    <location>
        <position position="1"/>
    </location>
</feature>
<evidence type="ECO:0000313" key="3">
    <source>
        <dbReference type="Proteomes" id="UP001208570"/>
    </source>
</evidence>
<dbReference type="Pfam" id="PF16134">
    <property type="entry name" value="THOC2_N"/>
    <property type="match status" value="1"/>
</dbReference>
<dbReference type="InterPro" id="IPR040007">
    <property type="entry name" value="Tho2"/>
</dbReference>
<dbReference type="GO" id="GO:0006406">
    <property type="term" value="P:mRNA export from nucleus"/>
    <property type="evidence" value="ECO:0007669"/>
    <property type="project" value="InterPro"/>
</dbReference>
<dbReference type="Proteomes" id="UP001208570">
    <property type="component" value="Unassembled WGS sequence"/>
</dbReference>